<reference evidence="2" key="1">
    <citation type="journal article" date="2022" name="Front. Genet.">
        <title>Chromosome-Scale Assembly of the Dendrobium nobile Genome Provides Insights Into the Molecular Mechanism of the Biosynthesis of the Medicinal Active Ingredient of Dendrobium.</title>
        <authorList>
            <person name="Xu Q."/>
            <person name="Niu S.-C."/>
            <person name="Li K.-L."/>
            <person name="Zheng P.-J."/>
            <person name="Zhang X.-J."/>
            <person name="Jia Y."/>
            <person name="Liu Y."/>
            <person name="Niu Y.-X."/>
            <person name="Yu L.-H."/>
            <person name="Chen D.-F."/>
            <person name="Zhang G.-Q."/>
        </authorList>
    </citation>
    <scope>NUCLEOTIDE SEQUENCE</scope>
    <source>
        <tissue evidence="2">Leaf</tissue>
    </source>
</reference>
<feature type="region of interest" description="Disordered" evidence="1">
    <location>
        <begin position="223"/>
        <end position="242"/>
    </location>
</feature>
<feature type="region of interest" description="Disordered" evidence="1">
    <location>
        <begin position="1"/>
        <end position="24"/>
    </location>
</feature>
<sequence>MAASKPQNPWGTMSGDKPISNKGFFNLDVESSPSKTRSFKEVLAGSGDSVPTLSQSTFNGVPAVLLSDEDVLKLASPFQYTLVDRLEPLPSSDNTEAKIVVSQENMQNPNDNISLEKEKNGIVENINEDADPKIFISVESILKEIGSSDNEHALLTNKEIVDKNSRSILKVTNREGELAGDGSDELYEEGEFLHPCNDEQNTEQMVQNIQNSVSNKLALSTVSTNDNSSKKNSEVASFSNTNTSNLQNIDDGGFSKVNQKKDGIISLFGSKCVNLLIMLVVRGALVETLILSLMLRKGEEEAELKVQELENVYMSNPSNDNLFSLNSAKDYLVSLQDQEEIFWKQKANVKFTVEGDRNTKFFHAMANRNRNRNYIHKIMINDGSFIDNEELICKSVVDHFKNNFQSTFNTNPLTNPHIIPKIVDDRDNELLCLIPSEEEIFNAANNLNGDSIAGPDGYTTKFFQKNVKKLAEFFGVNMNINDAKSISMMVIWRKPTVPYVKLNTDGSVKNCLAGTVGIIRDHDGKWFTNIVIVLGFILPAGRCHVVWVPNRDVDECQFQVDGNMEIMVKPGNIYTLLFGKLVIAVLGALKFARCGNPIATWESNFFCYCYRIKRSTQLKKLMNAYCDHSTQIIQGINSSTGAQIRILKNEYLPSCAISTDELIQIAGDASILKKTLFDGMRFMS</sequence>
<feature type="compositionally biased region" description="Polar residues" evidence="1">
    <location>
        <begin position="1"/>
        <end position="11"/>
    </location>
</feature>
<keyword evidence="3" id="KW-1185">Reference proteome</keyword>
<accession>A0A8T3C274</accession>
<dbReference type="Proteomes" id="UP000829196">
    <property type="component" value="Unassembled WGS sequence"/>
</dbReference>
<dbReference type="AlphaFoldDB" id="A0A8T3C274"/>
<dbReference type="OrthoDB" id="1922870at2759"/>
<gene>
    <name evidence="2" type="ORF">KFK09_002630</name>
</gene>
<protein>
    <submittedName>
        <fullName evidence="2">Uncharacterized protein</fullName>
    </submittedName>
</protein>
<organism evidence="2 3">
    <name type="scientific">Dendrobium nobile</name>
    <name type="common">Orchid</name>
    <dbReference type="NCBI Taxonomy" id="94219"/>
    <lineage>
        <taxon>Eukaryota</taxon>
        <taxon>Viridiplantae</taxon>
        <taxon>Streptophyta</taxon>
        <taxon>Embryophyta</taxon>
        <taxon>Tracheophyta</taxon>
        <taxon>Spermatophyta</taxon>
        <taxon>Magnoliopsida</taxon>
        <taxon>Liliopsida</taxon>
        <taxon>Asparagales</taxon>
        <taxon>Orchidaceae</taxon>
        <taxon>Epidendroideae</taxon>
        <taxon>Malaxideae</taxon>
        <taxon>Dendrobiinae</taxon>
        <taxon>Dendrobium</taxon>
    </lineage>
</organism>
<proteinExistence type="predicted"/>
<dbReference type="EMBL" id="JAGYWB010000003">
    <property type="protein sequence ID" value="KAI0527034.1"/>
    <property type="molecule type" value="Genomic_DNA"/>
</dbReference>
<evidence type="ECO:0000313" key="2">
    <source>
        <dbReference type="EMBL" id="KAI0527034.1"/>
    </source>
</evidence>
<comment type="caution">
    <text evidence="2">The sequence shown here is derived from an EMBL/GenBank/DDBJ whole genome shotgun (WGS) entry which is preliminary data.</text>
</comment>
<evidence type="ECO:0000313" key="3">
    <source>
        <dbReference type="Proteomes" id="UP000829196"/>
    </source>
</evidence>
<evidence type="ECO:0000256" key="1">
    <source>
        <dbReference type="SAM" id="MobiDB-lite"/>
    </source>
</evidence>
<name>A0A8T3C274_DENNO</name>